<dbReference type="Pfam" id="PF04130">
    <property type="entry name" value="GCP_C_terminal"/>
    <property type="match status" value="1"/>
</dbReference>
<dbReference type="OrthoDB" id="66546at2759"/>
<keyword evidence="4 5" id="KW-0206">Cytoskeleton</keyword>
<evidence type="ECO:0000256" key="1">
    <source>
        <dbReference type="ARBA" id="ARBA00010337"/>
    </source>
</evidence>
<dbReference type="GO" id="GO:0000930">
    <property type="term" value="C:gamma-tubulin complex"/>
    <property type="evidence" value="ECO:0007669"/>
    <property type="project" value="TreeGrafter"/>
</dbReference>
<evidence type="ECO:0000256" key="4">
    <source>
        <dbReference type="ARBA" id="ARBA00023212"/>
    </source>
</evidence>
<dbReference type="GO" id="GO:0000922">
    <property type="term" value="C:spindle pole"/>
    <property type="evidence" value="ECO:0007669"/>
    <property type="project" value="InterPro"/>
</dbReference>
<evidence type="ECO:0000256" key="2">
    <source>
        <dbReference type="ARBA" id="ARBA00022490"/>
    </source>
</evidence>
<comment type="caution">
    <text evidence="7">The sequence shown here is derived from an EMBL/GenBank/DDBJ whole genome shotgun (WGS) entry which is preliminary data.</text>
</comment>
<dbReference type="GO" id="GO:0051011">
    <property type="term" value="F:microtubule minus-end binding"/>
    <property type="evidence" value="ECO:0007669"/>
    <property type="project" value="TreeGrafter"/>
</dbReference>
<sequence>MKCLNFTFPVQQPLRVLFSAEVMQKYSRLGVFLVQVKSVESALVKFKYSLRHRRCYSRIEGEMREPLMQIANMLHYTKSLLNYLASQISEEGWDKYRQVLESSRSLAEMNAAHEEYLDLVLNRFFLLDKASTSDLKIPSGFRCSSAGDPNSATEPFSMTRM</sequence>
<dbReference type="GO" id="GO:0007020">
    <property type="term" value="P:microtubule nucleation"/>
    <property type="evidence" value="ECO:0007669"/>
    <property type="project" value="InterPro"/>
</dbReference>
<dbReference type="GO" id="GO:0051225">
    <property type="term" value="P:spindle assembly"/>
    <property type="evidence" value="ECO:0007669"/>
    <property type="project" value="TreeGrafter"/>
</dbReference>
<dbReference type="InterPro" id="IPR040457">
    <property type="entry name" value="GCP_C"/>
</dbReference>
<dbReference type="PANTHER" id="PTHR19302">
    <property type="entry name" value="GAMMA TUBULIN COMPLEX PROTEIN"/>
    <property type="match status" value="1"/>
</dbReference>
<accession>A0A3F2RNG2</accession>
<dbReference type="EMBL" id="MBDO02000171">
    <property type="protein sequence ID" value="RLN61011.1"/>
    <property type="molecule type" value="Genomic_DNA"/>
</dbReference>
<evidence type="ECO:0000256" key="5">
    <source>
        <dbReference type="RuleBase" id="RU363050"/>
    </source>
</evidence>
<proteinExistence type="inferred from homology"/>
<dbReference type="GO" id="GO:0000278">
    <property type="term" value="P:mitotic cell cycle"/>
    <property type="evidence" value="ECO:0007669"/>
    <property type="project" value="TreeGrafter"/>
</dbReference>
<dbReference type="GO" id="GO:0031122">
    <property type="term" value="P:cytoplasmic microtubule organization"/>
    <property type="evidence" value="ECO:0007669"/>
    <property type="project" value="TreeGrafter"/>
</dbReference>
<keyword evidence="2 5" id="KW-0963">Cytoplasm</keyword>
<dbReference type="GO" id="GO:0043015">
    <property type="term" value="F:gamma-tubulin binding"/>
    <property type="evidence" value="ECO:0007669"/>
    <property type="project" value="InterPro"/>
</dbReference>
<dbReference type="AlphaFoldDB" id="A0A3F2RNG2"/>
<organism evidence="7 8">
    <name type="scientific">Phytophthora kernoviae</name>
    <dbReference type="NCBI Taxonomy" id="325452"/>
    <lineage>
        <taxon>Eukaryota</taxon>
        <taxon>Sar</taxon>
        <taxon>Stramenopiles</taxon>
        <taxon>Oomycota</taxon>
        <taxon>Peronosporomycetes</taxon>
        <taxon>Peronosporales</taxon>
        <taxon>Peronosporaceae</taxon>
        <taxon>Phytophthora</taxon>
    </lineage>
</organism>
<dbReference type="Proteomes" id="UP000277300">
    <property type="component" value="Unassembled WGS sequence"/>
</dbReference>
<dbReference type="InterPro" id="IPR007259">
    <property type="entry name" value="GCP"/>
</dbReference>
<dbReference type="GO" id="GO:0005874">
    <property type="term" value="C:microtubule"/>
    <property type="evidence" value="ECO:0007669"/>
    <property type="project" value="UniProtKB-KW"/>
</dbReference>
<keyword evidence="3 5" id="KW-0493">Microtubule</keyword>
<protein>
    <recommendedName>
        <fullName evidence="5">Spindle pole body component</fullName>
    </recommendedName>
</protein>
<feature type="domain" description="Gamma tubulin complex component C-terminal" evidence="6">
    <location>
        <begin position="2"/>
        <end position="129"/>
    </location>
</feature>
<comment type="similarity">
    <text evidence="1 5">Belongs to the TUBGCP family.</text>
</comment>
<comment type="subcellular location">
    <subcellularLocation>
        <location evidence="5">Cytoplasm</location>
        <location evidence="5">Cytoskeleton</location>
        <location evidence="5">Microtubule organizing center</location>
    </subcellularLocation>
</comment>
<evidence type="ECO:0000256" key="3">
    <source>
        <dbReference type="ARBA" id="ARBA00022701"/>
    </source>
</evidence>
<reference evidence="7 8" key="1">
    <citation type="submission" date="2018-07" db="EMBL/GenBank/DDBJ databases">
        <title>Genome sequencing of oomycete isolates from Chile give support for New Zealand origin for Phytophthora kernoviae and make available the first Nothophytophthora sp. genome.</title>
        <authorList>
            <person name="Studholme D.J."/>
            <person name="Sanfuentes E."/>
            <person name="Panda P."/>
            <person name="Hill R."/>
            <person name="Sambles C."/>
            <person name="Grant M."/>
            <person name="Williams N.M."/>
            <person name="Mcdougal R.L."/>
        </authorList>
    </citation>
    <scope>NUCLEOTIDE SEQUENCE [LARGE SCALE GENOMIC DNA]</scope>
    <source>
        <strain evidence="7">Chile6</strain>
    </source>
</reference>
<evidence type="ECO:0000313" key="7">
    <source>
        <dbReference type="EMBL" id="RLN61011.1"/>
    </source>
</evidence>
<name>A0A3F2RNG2_9STRA</name>
<evidence type="ECO:0000259" key="6">
    <source>
        <dbReference type="Pfam" id="PF04130"/>
    </source>
</evidence>
<evidence type="ECO:0000313" key="8">
    <source>
        <dbReference type="Proteomes" id="UP000277300"/>
    </source>
</evidence>
<dbReference type="Gene3D" id="1.20.120.1900">
    <property type="entry name" value="Gamma-tubulin complex, C-terminal domain"/>
    <property type="match status" value="1"/>
</dbReference>
<dbReference type="GO" id="GO:0051321">
    <property type="term" value="P:meiotic cell cycle"/>
    <property type="evidence" value="ECO:0007669"/>
    <property type="project" value="TreeGrafter"/>
</dbReference>
<dbReference type="InterPro" id="IPR042241">
    <property type="entry name" value="GCP_C_sf"/>
</dbReference>
<gene>
    <name evidence="7" type="ORF">BBP00_00005655</name>
</gene>
<feature type="non-terminal residue" evidence="7">
    <location>
        <position position="161"/>
    </location>
</feature>